<feature type="region of interest" description="Disordered" evidence="12">
    <location>
        <begin position="1"/>
        <end position="88"/>
    </location>
</feature>
<dbReference type="GO" id="GO:0005737">
    <property type="term" value="C:cytoplasm"/>
    <property type="evidence" value="ECO:0007669"/>
    <property type="project" value="UniProtKB-SubCell"/>
</dbReference>
<comment type="subcellular location">
    <subcellularLocation>
        <location evidence="1">Chromosome</location>
    </subcellularLocation>
    <subcellularLocation>
        <location evidence="2">Cytoplasm</location>
    </subcellularLocation>
</comment>
<evidence type="ECO:0000256" key="3">
    <source>
        <dbReference type="ARBA" id="ARBA00009471"/>
    </source>
</evidence>
<dbReference type="AlphaFoldDB" id="A0AAN9GK09"/>
<sequence length="731" mass="81067">MSTRGVLSPLTNTPISSRRLPQTKYVSPSTGRQPGLSTSGSPTLSLLTETHDDEKERRDRRRSRILQLQQNHGTSPSASPSDRRGTALNGLTSSQLAEHYTNCIQLSAENKINSKNAFGLHLIDYMAELLKKKELENFQVASSTLDASAKIYAGRVDNIHSETYKVLSGLGTGGNKHEDHGQGDDGPGEEGDGEDDNKRKKRKTKSKIIRTNLNTINVNKFDLEFEVDPMFHVMSATFDEGGASGLLLNSLRCYDDRQLLVMDSAAVVPVVDDKTEETESQSQPEKDSVHVAEVKDLLEKMNLEEKNICPALSEFRLTGWDGSEKSSVFSKRLSEFAFDPHGEVDAASTAEDDLASLPGDLDPADLHDISDEDVDNADDGDMGDNSTDHVSGMKGDSQTAEFIHNAFNDLTQGNTGKLMQILASQPTDYSYFNKVLMRTWAGPSHWKTAPVSRDPSFRSLNSKSQKSKSKRPPFHLTYEKTNDLEGKFKASKATALTKATLQKYTKKKTTLPEDLHFQADKLFRLFHRQNIMIKRQETGEIGVEDGIQNYDYDNINDRENFCPALGGDDDDDDDGPDLGFNFSDESQGFGEASHSHMSQPSLACNDTSLTGDKLLSQPYKVAKIDISYAKMAKRVDVRKLKAAMWNLLTSHTLPAAPTQTPSGRSEEEERMMQAQWRFQSLLETLPTQVSSSMAKNLSVPIAFVCLLHLANEKTLTIFDQDMSDLTISQDL</sequence>
<feature type="region of interest" description="Disordered" evidence="12">
    <location>
        <begin position="170"/>
        <end position="205"/>
    </location>
</feature>
<evidence type="ECO:0000256" key="7">
    <source>
        <dbReference type="ARBA" id="ARBA00022618"/>
    </source>
</evidence>
<evidence type="ECO:0000256" key="10">
    <source>
        <dbReference type="ARBA" id="ARBA00023306"/>
    </source>
</evidence>
<evidence type="ECO:0000256" key="1">
    <source>
        <dbReference type="ARBA" id="ARBA00004286"/>
    </source>
</evidence>
<dbReference type="Proteomes" id="UP001374579">
    <property type="component" value="Unassembled WGS sequence"/>
</dbReference>
<dbReference type="InterPro" id="IPR022816">
    <property type="entry name" value="Condensin_barren_su2"/>
</dbReference>
<dbReference type="PIRSF" id="PIRSF017126">
    <property type="entry name" value="Condensin_H"/>
    <property type="match status" value="1"/>
</dbReference>
<feature type="compositionally biased region" description="Acidic residues" evidence="12">
    <location>
        <begin position="567"/>
        <end position="576"/>
    </location>
</feature>
<keyword evidence="9 11" id="KW-0226">DNA condensation</keyword>
<keyword evidence="5" id="KW-0158">Chromosome</keyword>
<evidence type="ECO:0000256" key="4">
    <source>
        <dbReference type="ARBA" id="ARBA00016065"/>
    </source>
</evidence>
<evidence type="ECO:0000256" key="9">
    <source>
        <dbReference type="ARBA" id="ARBA00023067"/>
    </source>
</evidence>
<keyword evidence="8 11" id="KW-0498">Mitosis</keyword>
<feature type="region of interest" description="Disordered" evidence="12">
    <location>
        <begin position="445"/>
        <end position="474"/>
    </location>
</feature>
<evidence type="ECO:0000313" key="13">
    <source>
        <dbReference type="EMBL" id="KAK7110884.1"/>
    </source>
</evidence>
<keyword evidence="10 11" id="KW-0131">Cell cycle</keyword>
<feature type="region of interest" description="Disordered" evidence="12">
    <location>
        <begin position="566"/>
        <end position="599"/>
    </location>
</feature>
<comment type="function">
    <text evidence="11">Regulatory subunit of the condensin complex, a complex required for conversion of interphase chromatin into mitotic-like condense chromosomes.</text>
</comment>
<keyword evidence="7 11" id="KW-0132">Cell division</keyword>
<dbReference type="GO" id="GO:0003682">
    <property type="term" value="F:chromatin binding"/>
    <property type="evidence" value="ECO:0007669"/>
    <property type="project" value="TreeGrafter"/>
</dbReference>
<keyword evidence="6" id="KW-0963">Cytoplasm</keyword>
<dbReference type="EMBL" id="JBAMIC010000003">
    <property type="protein sequence ID" value="KAK7110884.1"/>
    <property type="molecule type" value="Genomic_DNA"/>
</dbReference>
<accession>A0AAN9GK09</accession>
<feature type="compositionally biased region" description="Polar residues" evidence="12">
    <location>
        <begin position="1"/>
        <end position="32"/>
    </location>
</feature>
<keyword evidence="14" id="KW-1185">Reference proteome</keyword>
<protein>
    <recommendedName>
        <fullName evidence="4 11">Condensin complex subunit 2</fullName>
    </recommendedName>
</protein>
<dbReference type="GO" id="GO:0007076">
    <property type="term" value="P:mitotic chromosome condensation"/>
    <property type="evidence" value="ECO:0007669"/>
    <property type="project" value="InterPro"/>
</dbReference>
<dbReference type="Pfam" id="PF05786">
    <property type="entry name" value="Cnd2"/>
    <property type="match status" value="1"/>
</dbReference>
<comment type="caution">
    <text evidence="13">The sequence shown here is derived from an EMBL/GenBank/DDBJ whole genome shotgun (WGS) entry which is preliminary data.</text>
</comment>
<feature type="compositionally biased region" description="Acidic residues" evidence="12">
    <location>
        <begin position="370"/>
        <end position="382"/>
    </location>
</feature>
<proteinExistence type="inferred from homology"/>
<feature type="compositionally biased region" description="Low complexity" evidence="12">
    <location>
        <begin position="34"/>
        <end position="48"/>
    </location>
</feature>
<evidence type="ECO:0000256" key="11">
    <source>
        <dbReference type="PIRNR" id="PIRNR017126"/>
    </source>
</evidence>
<dbReference type="GO" id="GO:0051301">
    <property type="term" value="P:cell division"/>
    <property type="evidence" value="ECO:0007669"/>
    <property type="project" value="UniProtKB-KW"/>
</dbReference>
<evidence type="ECO:0000256" key="5">
    <source>
        <dbReference type="ARBA" id="ARBA00022454"/>
    </source>
</evidence>
<feature type="compositionally biased region" description="Polar residues" evidence="12">
    <location>
        <begin position="66"/>
        <end position="80"/>
    </location>
</feature>
<name>A0AAN9GK09_9CAEN</name>
<evidence type="ECO:0000256" key="6">
    <source>
        <dbReference type="ARBA" id="ARBA00022490"/>
    </source>
</evidence>
<reference evidence="13 14" key="1">
    <citation type="submission" date="2024-02" db="EMBL/GenBank/DDBJ databases">
        <title>Chromosome-scale genome assembly of the rough periwinkle Littorina saxatilis.</title>
        <authorList>
            <person name="De Jode A."/>
            <person name="Faria R."/>
            <person name="Formenti G."/>
            <person name="Sims Y."/>
            <person name="Smith T.P."/>
            <person name="Tracey A."/>
            <person name="Wood J.M.D."/>
            <person name="Zagrodzka Z.B."/>
            <person name="Johannesson K."/>
            <person name="Butlin R.K."/>
            <person name="Leder E.H."/>
        </authorList>
    </citation>
    <scope>NUCLEOTIDE SEQUENCE [LARGE SCALE GENOMIC DNA]</scope>
    <source>
        <strain evidence="13">Snail1</strain>
        <tissue evidence="13">Muscle</tissue>
    </source>
</reference>
<comment type="similarity">
    <text evidence="3 11">Belongs to the CND2 (condensin subunit 2) family.</text>
</comment>
<evidence type="ECO:0000256" key="12">
    <source>
        <dbReference type="SAM" id="MobiDB-lite"/>
    </source>
</evidence>
<evidence type="ECO:0000256" key="2">
    <source>
        <dbReference type="ARBA" id="ARBA00004496"/>
    </source>
</evidence>
<organism evidence="13 14">
    <name type="scientific">Littorina saxatilis</name>
    <dbReference type="NCBI Taxonomy" id="31220"/>
    <lineage>
        <taxon>Eukaryota</taxon>
        <taxon>Metazoa</taxon>
        <taxon>Spiralia</taxon>
        <taxon>Lophotrochozoa</taxon>
        <taxon>Mollusca</taxon>
        <taxon>Gastropoda</taxon>
        <taxon>Caenogastropoda</taxon>
        <taxon>Littorinimorpha</taxon>
        <taxon>Littorinoidea</taxon>
        <taxon>Littorinidae</taxon>
        <taxon>Littorina</taxon>
    </lineage>
</organism>
<dbReference type="GO" id="GO:0000796">
    <property type="term" value="C:condensin complex"/>
    <property type="evidence" value="ECO:0007669"/>
    <property type="project" value="InterPro"/>
</dbReference>
<feature type="region of interest" description="Disordered" evidence="12">
    <location>
        <begin position="353"/>
        <end position="395"/>
    </location>
</feature>
<gene>
    <name evidence="13" type="ORF">V1264_014684</name>
</gene>
<feature type="compositionally biased region" description="Acidic residues" evidence="12">
    <location>
        <begin position="186"/>
        <end position="195"/>
    </location>
</feature>
<dbReference type="PANTHER" id="PTHR13108:SF9">
    <property type="entry name" value="CONDENSIN COMPLEX SUBUNIT 2"/>
    <property type="match status" value="1"/>
</dbReference>
<evidence type="ECO:0000313" key="14">
    <source>
        <dbReference type="Proteomes" id="UP001374579"/>
    </source>
</evidence>
<evidence type="ECO:0000256" key="8">
    <source>
        <dbReference type="ARBA" id="ARBA00022776"/>
    </source>
</evidence>
<dbReference type="PANTHER" id="PTHR13108">
    <property type="entry name" value="CONDENSIN COMPLEX SUBUNIT 2"/>
    <property type="match status" value="1"/>
</dbReference>